<accession>A0ABS0C132</accession>
<feature type="domain" description="Thioredoxin" evidence="1">
    <location>
        <begin position="27"/>
        <end position="146"/>
    </location>
</feature>
<dbReference type="InterPro" id="IPR012341">
    <property type="entry name" value="6hp_glycosidase-like_sf"/>
</dbReference>
<dbReference type="SUPFAM" id="SSF52833">
    <property type="entry name" value="Thioredoxin-like"/>
    <property type="match status" value="1"/>
</dbReference>
<dbReference type="EMBL" id="JACBGI020000035">
    <property type="protein sequence ID" value="MBF6058979.1"/>
    <property type="molecule type" value="Genomic_DNA"/>
</dbReference>
<evidence type="ECO:0000259" key="1">
    <source>
        <dbReference type="PROSITE" id="PS51352"/>
    </source>
</evidence>
<sequence>MLFKSDYMTAEKRYGNLSKIVFTIGLLFLFSPAQAQVAWQDYNRASFEQAEQENKLLLLDLKANWCHWCHVMDQKTYADPQVIEELNEHYVAMKVDHDARPDLAERYRDWGWPATIILTPDGKELHKQAGFIQAERFLTLLKNMRSNPQTYDNTLSFPNKLAESAEIVPKLEKELQRRHLSSFDPKYGSLKLAQKFIDPEAVLWDLKLASDGDSKARQRVILTLNNALALIDPVFGGAYQYSTHGDWQHPHYEKIMAVQANYMLVYSTAYKQLNNPEYLQAAQSIASYLNRFLSDANGGFYTSQDADLKQGLKAHEYFQSDLSSRLEQGIPKIDKHQYSAENGLAIDAYLHLYDASGQKQYLQRAEQALRWVEQSRRLGRGGYRHGRIDYAGPYLADTLNMGIAWLHLYQIEQKPATLKKAQMAEEFIQRYFRHPQGGLVSAVDNGTPITPLPQLDQNIRAVRFLLHLYRLKPSASTLELAEHILRYLNTAEIALSRLTDAGILSINEDYRQIIKKNFVSE</sequence>
<dbReference type="Gene3D" id="1.50.10.10">
    <property type="match status" value="2"/>
</dbReference>
<organism evidence="2 3">
    <name type="scientific">Thiomicrorhabdus heinhorstiae</name>
    <dbReference type="NCBI Taxonomy" id="2748010"/>
    <lineage>
        <taxon>Bacteria</taxon>
        <taxon>Pseudomonadati</taxon>
        <taxon>Pseudomonadota</taxon>
        <taxon>Gammaproteobacteria</taxon>
        <taxon>Thiotrichales</taxon>
        <taxon>Piscirickettsiaceae</taxon>
        <taxon>Thiomicrorhabdus</taxon>
    </lineage>
</organism>
<dbReference type="InterPro" id="IPR004879">
    <property type="entry name" value="Ssp411-like_TRX"/>
</dbReference>
<dbReference type="PANTHER" id="PTHR42899:SF1">
    <property type="entry name" value="SPERMATOGENESIS-ASSOCIATED PROTEIN 20"/>
    <property type="match status" value="1"/>
</dbReference>
<name>A0ABS0C132_9GAMM</name>
<dbReference type="PANTHER" id="PTHR42899">
    <property type="entry name" value="SPERMATOGENESIS-ASSOCIATED PROTEIN 20"/>
    <property type="match status" value="1"/>
</dbReference>
<protein>
    <submittedName>
        <fullName evidence="2">Thioredoxin domain-containing protein</fullName>
    </submittedName>
</protein>
<keyword evidence="3" id="KW-1185">Reference proteome</keyword>
<evidence type="ECO:0000313" key="2">
    <source>
        <dbReference type="EMBL" id="MBF6058979.1"/>
    </source>
</evidence>
<dbReference type="RefSeq" id="WP_185979123.1">
    <property type="nucleotide sequence ID" value="NZ_JACBGI020000035.1"/>
</dbReference>
<dbReference type="Proteomes" id="UP001193680">
    <property type="component" value="Unassembled WGS sequence"/>
</dbReference>
<evidence type="ECO:0000313" key="3">
    <source>
        <dbReference type="Proteomes" id="UP001193680"/>
    </source>
</evidence>
<dbReference type="Gene3D" id="3.40.30.10">
    <property type="entry name" value="Glutaredoxin"/>
    <property type="match status" value="1"/>
</dbReference>
<proteinExistence type="predicted"/>
<dbReference type="InterPro" id="IPR024705">
    <property type="entry name" value="Ssp411"/>
</dbReference>
<dbReference type="PROSITE" id="PS51352">
    <property type="entry name" value="THIOREDOXIN_2"/>
    <property type="match status" value="1"/>
</dbReference>
<dbReference type="InterPro" id="IPR013766">
    <property type="entry name" value="Thioredoxin_domain"/>
</dbReference>
<dbReference type="Pfam" id="PF03190">
    <property type="entry name" value="Thioredox_DsbH"/>
    <property type="match status" value="1"/>
</dbReference>
<reference evidence="2 3" key="1">
    <citation type="submission" date="2020-06" db="EMBL/GenBank/DDBJ databases">
        <authorList>
            <person name="Scott K."/>
        </authorList>
    </citation>
    <scope>NUCLEOTIDE SEQUENCE [LARGE SCALE GENOMIC DNA]</scope>
    <source>
        <strain evidence="2 3">HH1</strain>
    </source>
</reference>
<dbReference type="InterPro" id="IPR008928">
    <property type="entry name" value="6-hairpin_glycosidase_sf"/>
</dbReference>
<comment type="caution">
    <text evidence="2">The sequence shown here is derived from an EMBL/GenBank/DDBJ whole genome shotgun (WGS) entry which is preliminary data.</text>
</comment>
<reference evidence="2 3" key="2">
    <citation type="submission" date="2020-11" db="EMBL/GenBank/DDBJ databases">
        <title>Sulfur oxidizing isolate from Hospital Hole Sinkhole.</title>
        <authorList>
            <person name="Scott K.M."/>
        </authorList>
    </citation>
    <scope>NUCLEOTIDE SEQUENCE [LARGE SCALE GENOMIC DNA]</scope>
    <source>
        <strain evidence="2 3">HH1</strain>
    </source>
</reference>
<dbReference type="InterPro" id="IPR036249">
    <property type="entry name" value="Thioredoxin-like_sf"/>
</dbReference>
<gene>
    <name evidence="2" type="ORF">H8792_011550</name>
</gene>
<dbReference type="SUPFAM" id="SSF48208">
    <property type="entry name" value="Six-hairpin glycosidases"/>
    <property type="match status" value="1"/>
</dbReference>